<feature type="region of interest" description="Disordered" evidence="1">
    <location>
        <begin position="1"/>
        <end position="39"/>
    </location>
</feature>
<reference evidence="2 3" key="1">
    <citation type="submission" date="2019-02" db="EMBL/GenBank/DDBJ databases">
        <authorList>
            <consortium name="Pathogen Informatics"/>
        </authorList>
    </citation>
    <scope>NUCLEOTIDE SEQUENCE [LARGE SCALE GENOMIC DNA]</scope>
    <source>
        <strain evidence="2 3">3012STDY7078520</strain>
    </source>
</reference>
<evidence type="ECO:0000313" key="2">
    <source>
        <dbReference type="EMBL" id="VEW14170.1"/>
    </source>
</evidence>
<organism evidence="2 3">
    <name type="scientific">Brevibacterium casei</name>
    <dbReference type="NCBI Taxonomy" id="33889"/>
    <lineage>
        <taxon>Bacteria</taxon>
        <taxon>Bacillati</taxon>
        <taxon>Actinomycetota</taxon>
        <taxon>Actinomycetes</taxon>
        <taxon>Micrococcales</taxon>
        <taxon>Brevibacteriaceae</taxon>
        <taxon>Brevibacterium</taxon>
    </lineage>
</organism>
<name>A0A449D9D4_9MICO</name>
<evidence type="ECO:0000313" key="3">
    <source>
        <dbReference type="Proteomes" id="UP000386281"/>
    </source>
</evidence>
<proteinExistence type="predicted"/>
<gene>
    <name evidence="2" type="ORF">NCTC12391_02329</name>
</gene>
<dbReference type="EMBL" id="CAACXN010000015">
    <property type="protein sequence ID" value="VEW14170.1"/>
    <property type="molecule type" value="Genomic_DNA"/>
</dbReference>
<sequence length="196" mass="22567">MAEQQTPEAEPEPEADVRQSFKGRIKSEPTLGTTQKGKAKFYAKVEQRHWRYEDDGTYTRLPNTYHDLVAYKGVAVRAYKKYAKNDFFLAEGRMEEYLSKSTGQMKQRFVATAFGHDMAHTDYEVDRTPRREQTQRPAAERDAATRQPADREVADQQMDQQSIERQIAQRPAEREAPAAFTPPEQRPGRQQPAMGL</sequence>
<accession>A0A449D9D4</accession>
<dbReference type="SUPFAM" id="SSF50249">
    <property type="entry name" value="Nucleic acid-binding proteins"/>
    <property type="match status" value="1"/>
</dbReference>
<dbReference type="Proteomes" id="UP000386281">
    <property type="component" value="Unassembled WGS sequence"/>
</dbReference>
<protein>
    <recommendedName>
        <fullName evidence="4">Single-stranded DNA-binding protein</fullName>
    </recommendedName>
</protein>
<evidence type="ECO:0008006" key="4">
    <source>
        <dbReference type="Google" id="ProtNLM"/>
    </source>
</evidence>
<feature type="compositionally biased region" description="Basic and acidic residues" evidence="1">
    <location>
        <begin position="120"/>
        <end position="154"/>
    </location>
</feature>
<evidence type="ECO:0000256" key="1">
    <source>
        <dbReference type="SAM" id="MobiDB-lite"/>
    </source>
</evidence>
<dbReference type="InterPro" id="IPR012340">
    <property type="entry name" value="NA-bd_OB-fold"/>
</dbReference>
<dbReference type="RefSeq" id="WP_190247055.1">
    <property type="nucleotide sequence ID" value="NZ_CAACXN010000015.1"/>
</dbReference>
<feature type="region of interest" description="Disordered" evidence="1">
    <location>
        <begin position="120"/>
        <end position="196"/>
    </location>
</feature>
<dbReference type="Gene3D" id="2.40.50.140">
    <property type="entry name" value="Nucleic acid-binding proteins"/>
    <property type="match status" value="1"/>
</dbReference>
<dbReference type="AlphaFoldDB" id="A0A449D9D4"/>